<dbReference type="EMBL" id="JFHN01000011">
    <property type="protein sequence ID" value="EXU77349.1"/>
    <property type="molecule type" value="Genomic_DNA"/>
</dbReference>
<dbReference type="AlphaFoldDB" id="A0A014NN97"/>
<evidence type="ECO:0000313" key="7">
    <source>
        <dbReference type="Proteomes" id="UP000019918"/>
    </source>
</evidence>
<dbReference type="Gene3D" id="3.30.1450.10">
    <property type="match status" value="1"/>
</dbReference>
<dbReference type="Pfam" id="PF04355">
    <property type="entry name" value="BamE"/>
    <property type="match status" value="1"/>
</dbReference>
<dbReference type="EMBL" id="JFHN01000023">
    <property type="protein sequence ID" value="EXU76763.1"/>
    <property type="molecule type" value="Genomic_DNA"/>
</dbReference>
<protein>
    <recommendedName>
        <fullName evidence="3">Outer membrane protein assembly factor BamE domain-containing protein</fullName>
    </recommendedName>
</protein>
<name>A0A014NN97_9GAMM</name>
<keyword evidence="2" id="KW-0472">Membrane</keyword>
<evidence type="ECO:0000313" key="4">
    <source>
        <dbReference type="EMBL" id="EXU75285.1"/>
    </source>
</evidence>
<feature type="domain" description="Outer membrane protein assembly factor BamE" evidence="3">
    <location>
        <begin position="33"/>
        <end position="111"/>
    </location>
</feature>
<dbReference type="Proteomes" id="UP000019918">
    <property type="component" value="Unassembled WGS sequence"/>
</dbReference>
<evidence type="ECO:0000259" key="3">
    <source>
        <dbReference type="Pfam" id="PF04355"/>
    </source>
</evidence>
<dbReference type="RefSeq" id="WP_034932962.1">
    <property type="nucleotide sequence ID" value="NZ_JFHN01000011.1"/>
</dbReference>
<keyword evidence="7" id="KW-1185">Reference proteome</keyword>
<dbReference type="InterPro" id="IPR007450">
    <property type="entry name" value="BamE_dom"/>
</dbReference>
<dbReference type="PROSITE" id="PS51257">
    <property type="entry name" value="PROKAR_LIPOPROTEIN"/>
    <property type="match status" value="1"/>
</dbReference>
<dbReference type="OrthoDB" id="7225452at2"/>
<evidence type="ECO:0000256" key="1">
    <source>
        <dbReference type="ARBA" id="ARBA00022729"/>
    </source>
</evidence>
<evidence type="ECO:0000313" key="5">
    <source>
        <dbReference type="EMBL" id="EXU76763.1"/>
    </source>
</evidence>
<proteinExistence type="predicted"/>
<reference evidence="4 7" key="1">
    <citation type="submission" date="2014-02" db="EMBL/GenBank/DDBJ databases">
        <title>Draft genome of Erwinia mallotivora strain BT-MARDI, a papaya dieback pathogen.</title>
        <authorList>
            <person name="Redzuan R."/>
            <person name="Abu Bakar N."/>
            <person name="Badrun R."/>
            <person name="Mohd Raih M.F."/>
            <person name="Rozano L."/>
            <person name="Mat Amin N."/>
        </authorList>
    </citation>
    <scope>NUCLEOTIDE SEQUENCE [LARGE SCALE GENOMIC DNA]</scope>
    <source>
        <strain evidence="4 7">BT-MARDI</strain>
    </source>
</reference>
<organism evidence="4 7">
    <name type="scientific">Erwinia mallotivora</name>
    <dbReference type="NCBI Taxonomy" id="69222"/>
    <lineage>
        <taxon>Bacteria</taxon>
        <taxon>Pseudomonadati</taxon>
        <taxon>Pseudomonadota</taxon>
        <taxon>Gammaproteobacteria</taxon>
        <taxon>Enterobacterales</taxon>
        <taxon>Erwiniaceae</taxon>
        <taxon>Erwinia</taxon>
    </lineage>
</organism>
<accession>A0A014NN97</accession>
<dbReference type="EMBL" id="JFHN01000049">
    <property type="protein sequence ID" value="EXU75285.1"/>
    <property type="molecule type" value="Genomic_DNA"/>
</dbReference>
<keyword evidence="1" id="KW-0732">Signal</keyword>
<sequence length="124" mass="13468">MNKIIFSFLIFGIAGCSSTAGNHSISNETKQSVSTKIKNGKTTKNEVLASFGKPGRETSTGSNEEQWLYSSYKSDMTALTYVPIINLFSSGSDTQSKSLTVTFKGDKVSDWNFSSKSDSVHNGF</sequence>
<dbReference type="GO" id="GO:0019867">
    <property type="term" value="C:outer membrane"/>
    <property type="evidence" value="ECO:0007669"/>
    <property type="project" value="InterPro"/>
</dbReference>
<dbReference type="InterPro" id="IPR037873">
    <property type="entry name" value="BamE-like"/>
</dbReference>
<gene>
    <name evidence="6" type="ORF">BG55_00425</name>
    <name evidence="5" type="ORF">BG55_03840</name>
    <name evidence="4" type="ORF">BG55_11775</name>
</gene>
<comment type="caution">
    <text evidence="4">The sequence shown here is derived from an EMBL/GenBank/DDBJ whole genome shotgun (WGS) entry which is preliminary data.</text>
</comment>
<evidence type="ECO:0000313" key="6">
    <source>
        <dbReference type="EMBL" id="EXU77349.1"/>
    </source>
</evidence>
<evidence type="ECO:0000256" key="2">
    <source>
        <dbReference type="ARBA" id="ARBA00023136"/>
    </source>
</evidence>